<dbReference type="InterPro" id="IPR011006">
    <property type="entry name" value="CheY-like_superfamily"/>
</dbReference>
<keyword evidence="4" id="KW-1185">Reference proteome</keyword>
<dbReference type="RefSeq" id="WP_134112951.1">
    <property type="nucleotide sequence ID" value="NZ_SOBG01000004.1"/>
</dbReference>
<dbReference type="PANTHER" id="PTHR43228:SF1">
    <property type="entry name" value="TWO-COMPONENT RESPONSE REGULATOR ARR22"/>
    <property type="match status" value="1"/>
</dbReference>
<feature type="modified residue" description="4-aspartylphosphate" evidence="1">
    <location>
        <position position="53"/>
    </location>
</feature>
<reference evidence="3 4" key="1">
    <citation type="submission" date="2019-03" db="EMBL/GenBank/DDBJ databases">
        <title>Genomic Encyclopedia of Type Strains, Phase IV (KMG-IV): sequencing the most valuable type-strain genomes for metagenomic binning, comparative biology and taxonomic classification.</title>
        <authorList>
            <person name="Goeker M."/>
        </authorList>
    </citation>
    <scope>NUCLEOTIDE SEQUENCE [LARGE SCALE GENOMIC DNA]</scope>
    <source>
        <strain evidence="3 4">DSM 100055</strain>
    </source>
</reference>
<accession>A0AA46DYL7</accession>
<gene>
    <name evidence="3" type="ORF">EV215_1061</name>
</gene>
<comment type="caution">
    <text evidence="3">The sequence shown here is derived from an EMBL/GenBank/DDBJ whole genome shotgun (WGS) entry which is preliminary data.</text>
</comment>
<dbReference type="Proteomes" id="UP000294678">
    <property type="component" value="Unassembled WGS sequence"/>
</dbReference>
<evidence type="ECO:0000313" key="3">
    <source>
        <dbReference type="EMBL" id="TDT70516.1"/>
    </source>
</evidence>
<dbReference type="InterPro" id="IPR001789">
    <property type="entry name" value="Sig_transdc_resp-reg_receiver"/>
</dbReference>
<evidence type="ECO:0000259" key="2">
    <source>
        <dbReference type="PROSITE" id="PS50110"/>
    </source>
</evidence>
<proteinExistence type="predicted"/>
<evidence type="ECO:0000256" key="1">
    <source>
        <dbReference type="PROSITE-ProRule" id="PRU00169"/>
    </source>
</evidence>
<name>A0AA46DYL7_9FUSO</name>
<dbReference type="PROSITE" id="PS50110">
    <property type="entry name" value="RESPONSE_REGULATORY"/>
    <property type="match status" value="1"/>
</dbReference>
<keyword evidence="1" id="KW-0597">Phosphoprotein</keyword>
<protein>
    <submittedName>
        <fullName evidence="3">Two-component system chemotaxis response regulator CheY</fullName>
    </submittedName>
</protein>
<dbReference type="PANTHER" id="PTHR43228">
    <property type="entry name" value="TWO-COMPONENT RESPONSE REGULATOR"/>
    <property type="match status" value="1"/>
</dbReference>
<dbReference type="AlphaFoldDB" id="A0AA46DYL7"/>
<feature type="domain" description="Response regulatory" evidence="2">
    <location>
        <begin position="3"/>
        <end position="118"/>
    </location>
</feature>
<dbReference type="Gene3D" id="3.40.50.2300">
    <property type="match status" value="1"/>
</dbReference>
<dbReference type="GO" id="GO:0000160">
    <property type="term" value="P:phosphorelay signal transduction system"/>
    <property type="evidence" value="ECO:0007669"/>
    <property type="project" value="InterPro"/>
</dbReference>
<sequence length="127" mass="14688">MYTFLIVDDFDGMRDRLKVILEEIGHKVVGEAVNGKEAAEKYRKLKPDFVTLDITMPEVDGLEALEKIIEYDENAKVIMVSAISEKNLVLQAIDKGARHYILKPLKTKRVKEIIDEVIEYEKEFLEF</sequence>
<dbReference type="SMART" id="SM00448">
    <property type="entry name" value="REC"/>
    <property type="match status" value="1"/>
</dbReference>
<organism evidence="3 4">
    <name type="scientific">Hypnocyclicus thermotrophus</name>
    <dbReference type="NCBI Taxonomy" id="1627895"/>
    <lineage>
        <taxon>Bacteria</taxon>
        <taxon>Fusobacteriati</taxon>
        <taxon>Fusobacteriota</taxon>
        <taxon>Fusobacteriia</taxon>
        <taxon>Fusobacteriales</taxon>
        <taxon>Fusobacteriaceae</taxon>
        <taxon>Hypnocyclicus</taxon>
    </lineage>
</organism>
<dbReference type="InterPro" id="IPR052048">
    <property type="entry name" value="ST_Response_Regulator"/>
</dbReference>
<dbReference type="Pfam" id="PF00072">
    <property type="entry name" value="Response_reg"/>
    <property type="match status" value="1"/>
</dbReference>
<dbReference type="SUPFAM" id="SSF52172">
    <property type="entry name" value="CheY-like"/>
    <property type="match status" value="1"/>
</dbReference>
<dbReference type="EMBL" id="SOBG01000004">
    <property type="protein sequence ID" value="TDT70516.1"/>
    <property type="molecule type" value="Genomic_DNA"/>
</dbReference>
<evidence type="ECO:0000313" key="4">
    <source>
        <dbReference type="Proteomes" id="UP000294678"/>
    </source>
</evidence>